<evidence type="ECO:0000256" key="3">
    <source>
        <dbReference type="ARBA" id="ARBA00023082"/>
    </source>
</evidence>
<evidence type="ECO:0000256" key="4">
    <source>
        <dbReference type="ARBA" id="ARBA00023163"/>
    </source>
</evidence>
<dbReference type="RefSeq" id="WP_123667989.1">
    <property type="nucleotide sequence ID" value="NZ_RJKE01000001.1"/>
</dbReference>
<keyword evidence="2" id="KW-0805">Transcription regulation</keyword>
<keyword evidence="4" id="KW-0804">Transcription</keyword>
<dbReference type="Pfam" id="PF04542">
    <property type="entry name" value="Sigma70_r2"/>
    <property type="match status" value="1"/>
</dbReference>
<evidence type="ECO:0000256" key="2">
    <source>
        <dbReference type="ARBA" id="ARBA00023015"/>
    </source>
</evidence>
<comment type="similarity">
    <text evidence="1">Belongs to the sigma-70 factor family. ECF subfamily.</text>
</comment>
<reference evidence="8 9" key="1">
    <citation type="submission" date="2018-11" db="EMBL/GenBank/DDBJ databases">
        <title>Sequencing the genomes of 1000 actinobacteria strains.</title>
        <authorList>
            <person name="Klenk H.-P."/>
        </authorList>
    </citation>
    <scope>NUCLEOTIDE SEQUENCE [LARGE SCALE GENOMIC DNA]</scope>
    <source>
        <strain evidence="8 9">DSM 44254</strain>
    </source>
</reference>
<organism evidence="8 9">
    <name type="scientific">Actinocorallia herbida</name>
    <dbReference type="NCBI Taxonomy" id="58109"/>
    <lineage>
        <taxon>Bacteria</taxon>
        <taxon>Bacillati</taxon>
        <taxon>Actinomycetota</taxon>
        <taxon>Actinomycetes</taxon>
        <taxon>Streptosporangiales</taxon>
        <taxon>Thermomonosporaceae</taxon>
        <taxon>Actinocorallia</taxon>
    </lineage>
</organism>
<keyword evidence="9" id="KW-1185">Reference proteome</keyword>
<dbReference type="NCBIfam" id="TIGR02937">
    <property type="entry name" value="sigma70-ECF"/>
    <property type="match status" value="1"/>
</dbReference>
<dbReference type="GO" id="GO:0006352">
    <property type="term" value="P:DNA-templated transcription initiation"/>
    <property type="evidence" value="ECO:0007669"/>
    <property type="project" value="InterPro"/>
</dbReference>
<dbReference type="GO" id="GO:0016987">
    <property type="term" value="F:sigma factor activity"/>
    <property type="evidence" value="ECO:0007669"/>
    <property type="project" value="UniProtKB-KW"/>
</dbReference>
<dbReference type="Pfam" id="PF08281">
    <property type="entry name" value="Sigma70_r4_2"/>
    <property type="match status" value="1"/>
</dbReference>
<evidence type="ECO:0000256" key="1">
    <source>
        <dbReference type="ARBA" id="ARBA00010641"/>
    </source>
</evidence>
<evidence type="ECO:0000259" key="7">
    <source>
        <dbReference type="Pfam" id="PF08281"/>
    </source>
</evidence>
<dbReference type="InterPro" id="IPR036388">
    <property type="entry name" value="WH-like_DNA-bd_sf"/>
</dbReference>
<evidence type="ECO:0000256" key="5">
    <source>
        <dbReference type="SAM" id="MobiDB-lite"/>
    </source>
</evidence>
<gene>
    <name evidence="8" type="ORF">EDD29_6476</name>
</gene>
<dbReference type="SUPFAM" id="SSF88946">
    <property type="entry name" value="Sigma2 domain of RNA polymerase sigma factors"/>
    <property type="match status" value="1"/>
</dbReference>
<dbReference type="InterPro" id="IPR013325">
    <property type="entry name" value="RNA_pol_sigma_r2"/>
</dbReference>
<protein>
    <submittedName>
        <fullName evidence="8">RNA polymerase sigma-70 factor (ECF subfamily)</fullName>
    </submittedName>
</protein>
<dbReference type="Gene3D" id="1.10.1740.10">
    <property type="match status" value="1"/>
</dbReference>
<dbReference type="OrthoDB" id="5501064at2"/>
<evidence type="ECO:0000313" key="8">
    <source>
        <dbReference type="EMBL" id="ROO88794.1"/>
    </source>
</evidence>
<dbReference type="Proteomes" id="UP000272400">
    <property type="component" value="Unassembled WGS sequence"/>
</dbReference>
<dbReference type="AlphaFoldDB" id="A0A3N1D5I8"/>
<dbReference type="SUPFAM" id="SSF88659">
    <property type="entry name" value="Sigma3 and sigma4 domains of RNA polymerase sigma factors"/>
    <property type="match status" value="1"/>
</dbReference>
<dbReference type="EMBL" id="RJKE01000001">
    <property type="protein sequence ID" value="ROO88794.1"/>
    <property type="molecule type" value="Genomic_DNA"/>
</dbReference>
<comment type="caution">
    <text evidence="8">The sequence shown here is derived from an EMBL/GenBank/DDBJ whole genome shotgun (WGS) entry which is preliminary data.</text>
</comment>
<dbReference type="InterPro" id="IPR013324">
    <property type="entry name" value="RNA_pol_sigma_r3/r4-like"/>
</dbReference>
<dbReference type="GO" id="GO:0003677">
    <property type="term" value="F:DNA binding"/>
    <property type="evidence" value="ECO:0007669"/>
    <property type="project" value="InterPro"/>
</dbReference>
<dbReference type="PANTHER" id="PTHR43133">
    <property type="entry name" value="RNA POLYMERASE ECF-TYPE SIGMA FACTO"/>
    <property type="match status" value="1"/>
</dbReference>
<dbReference type="InterPro" id="IPR007627">
    <property type="entry name" value="RNA_pol_sigma70_r2"/>
</dbReference>
<sequence>MEPEDPDLAESVRRAQEGDVAAFDALYVDVQPRMLRYLRTLVGDDAEDAAAEAWLQIARDLRRFSGDSAGFRGWTARIARNRAMDLLRQRQRRPAEPVPLERLVDLVSAESTESLVLDSLATEAALGLVGSLPPDQAEAVMLRVVFGLDAPAAGRVLGKRPGAVRTAAHRGLRNLAKRLGALPTRSASGPTTPRPENPENSGKPVTAVLSVALEDLK</sequence>
<proteinExistence type="inferred from homology"/>
<evidence type="ECO:0000259" key="6">
    <source>
        <dbReference type="Pfam" id="PF04542"/>
    </source>
</evidence>
<evidence type="ECO:0000313" key="9">
    <source>
        <dbReference type="Proteomes" id="UP000272400"/>
    </source>
</evidence>
<feature type="domain" description="RNA polymerase sigma factor 70 region 4 type 2" evidence="7">
    <location>
        <begin position="126"/>
        <end position="175"/>
    </location>
</feature>
<feature type="domain" description="RNA polymerase sigma-70 region 2" evidence="6">
    <location>
        <begin position="26"/>
        <end position="93"/>
    </location>
</feature>
<dbReference type="InterPro" id="IPR039425">
    <property type="entry name" value="RNA_pol_sigma-70-like"/>
</dbReference>
<name>A0A3N1D5I8_9ACTN</name>
<accession>A0A3N1D5I8</accession>
<dbReference type="Gene3D" id="1.10.10.10">
    <property type="entry name" value="Winged helix-like DNA-binding domain superfamily/Winged helix DNA-binding domain"/>
    <property type="match status" value="1"/>
</dbReference>
<dbReference type="InterPro" id="IPR013249">
    <property type="entry name" value="RNA_pol_sigma70_r4_t2"/>
</dbReference>
<feature type="region of interest" description="Disordered" evidence="5">
    <location>
        <begin position="179"/>
        <end position="206"/>
    </location>
</feature>
<dbReference type="PANTHER" id="PTHR43133:SF66">
    <property type="entry name" value="ECF RNA POLYMERASE SIGMA FACTOR SIGK"/>
    <property type="match status" value="1"/>
</dbReference>
<keyword evidence="3" id="KW-0731">Sigma factor</keyword>
<dbReference type="InterPro" id="IPR014284">
    <property type="entry name" value="RNA_pol_sigma-70_dom"/>
</dbReference>